<evidence type="ECO:0000256" key="1">
    <source>
        <dbReference type="SAM" id="MobiDB-lite"/>
    </source>
</evidence>
<feature type="region of interest" description="Disordered" evidence="1">
    <location>
        <begin position="1"/>
        <end position="29"/>
    </location>
</feature>
<protein>
    <submittedName>
        <fullName evidence="3">Uncharacterized protein</fullName>
    </submittedName>
</protein>
<sequence length="77" mass="8284">MTKTPPKPQEAKPPYPIEEAPHDHHDEGSEALQAVKDLAEAKKRWKPDAKQIGMGAAIGIGSAAIVAGLLYWRGGKK</sequence>
<proteinExistence type="predicted"/>
<feature type="compositionally biased region" description="Pro residues" evidence="1">
    <location>
        <begin position="1"/>
        <end position="16"/>
    </location>
</feature>
<keyword evidence="2" id="KW-0472">Membrane</keyword>
<feature type="compositionally biased region" description="Basic and acidic residues" evidence="1">
    <location>
        <begin position="19"/>
        <end position="28"/>
    </location>
</feature>
<name>A0A7W7NSG7_9SPHN</name>
<gene>
    <name evidence="3" type="ORF">HNP52_001678</name>
</gene>
<dbReference type="RefSeq" id="WP_184165384.1">
    <property type="nucleotide sequence ID" value="NZ_JACHLN010000002.1"/>
</dbReference>
<keyword evidence="2" id="KW-0812">Transmembrane</keyword>
<evidence type="ECO:0000256" key="2">
    <source>
        <dbReference type="SAM" id="Phobius"/>
    </source>
</evidence>
<dbReference type="AlphaFoldDB" id="A0A7W7NSG7"/>
<evidence type="ECO:0000313" key="4">
    <source>
        <dbReference type="Proteomes" id="UP000575241"/>
    </source>
</evidence>
<accession>A0A7W7NSG7</accession>
<keyword evidence="2" id="KW-1133">Transmembrane helix</keyword>
<dbReference type="EMBL" id="JACHLN010000002">
    <property type="protein sequence ID" value="MBB4838609.1"/>
    <property type="molecule type" value="Genomic_DNA"/>
</dbReference>
<organism evidence="3 4">
    <name type="scientific">Sphingomonas kyeonggiensis</name>
    <dbReference type="NCBI Taxonomy" id="1268553"/>
    <lineage>
        <taxon>Bacteria</taxon>
        <taxon>Pseudomonadati</taxon>
        <taxon>Pseudomonadota</taxon>
        <taxon>Alphaproteobacteria</taxon>
        <taxon>Sphingomonadales</taxon>
        <taxon>Sphingomonadaceae</taxon>
        <taxon>Sphingomonas</taxon>
    </lineage>
</organism>
<reference evidence="3 4" key="1">
    <citation type="submission" date="2020-08" db="EMBL/GenBank/DDBJ databases">
        <title>Functional genomics of gut bacteria from endangered species of beetles.</title>
        <authorList>
            <person name="Carlos-Shanley C."/>
        </authorList>
    </citation>
    <scope>NUCLEOTIDE SEQUENCE [LARGE SCALE GENOMIC DNA]</scope>
    <source>
        <strain evidence="3 4">S00224</strain>
    </source>
</reference>
<dbReference type="Proteomes" id="UP000575241">
    <property type="component" value="Unassembled WGS sequence"/>
</dbReference>
<keyword evidence="4" id="KW-1185">Reference proteome</keyword>
<evidence type="ECO:0000313" key="3">
    <source>
        <dbReference type="EMBL" id="MBB4838609.1"/>
    </source>
</evidence>
<comment type="caution">
    <text evidence="3">The sequence shown here is derived from an EMBL/GenBank/DDBJ whole genome shotgun (WGS) entry which is preliminary data.</text>
</comment>
<feature type="transmembrane region" description="Helical" evidence="2">
    <location>
        <begin position="52"/>
        <end position="72"/>
    </location>
</feature>